<dbReference type="InterPro" id="IPR005123">
    <property type="entry name" value="Oxoglu/Fe-dep_dioxygenase_dom"/>
</dbReference>
<dbReference type="STRING" id="1408157.A0A1J7IAZ1"/>
<dbReference type="InterPro" id="IPR027443">
    <property type="entry name" value="IPNS-like_sf"/>
</dbReference>
<proteinExistence type="inferred from homology"/>
<evidence type="ECO:0000313" key="4">
    <source>
        <dbReference type="EMBL" id="OIW24847.1"/>
    </source>
</evidence>
<dbReference type="InParanoid" id="A0A1J7IAZ1"/>
<dbReference type="PANTHER" id="PTHR47990">
    <property type="entry name" value="2-OXOGLUTARATE (2OG) AND FE(II)-DEPENDENT OXYGENASE SUPERFAMILY PROTEIN-RELATED"/>
    <property type="match status" value="1"/>
</dbReference>
<dbReference type="GO" id="GO:0044283">
    <property type="term" value="P:small molecule biosynthetic process"/>
    <property type="evidence" value="ECO:0007669"/>
    <property type="project" value="UniProtKB-ARBA"/>
</dbReference>
<evidence type="ECO:0000259" key="3">
    <source>
        <dbReference type="PROSITE" id="PS51471"/>
    </source>
</evidence>
<dbReference type="InterPro" id="IPR044861">
    <property type="entry name" value="IPNS-like_FE2OG_OXY"/>
</dbReference>
<evidence type="ECO:0000256" key="2">
    <source>
        <dbReference type="RuleBase" id="RU003682"/>
    </source>
</evidence>
<dbReference type="GO" id="GO:0016491">
    <property type="term" value="F:oxidoreductase activity"/>
    <property type="evidence" value="ECO:0007669"/>
    <property type="project" value="UniProtKB-KW"/>
</dbReference>
<dbReference type="Gene3D" id="2.60.120.330">
    <property type="entry name" value="B-lactam Antibiotic, Isopenicillin N Synthase, Chain"/>
    <property type="match status" value="1"/>
</dbReference>
<evidence type="ECO:0000313" key="5">
    <source>
        <dbReference type="Proteomes" id="UP000182658"/>
    </source>
</evidence>
<dbReference type="EMBL" id="KV875102">
    <property type="protein sequence ID" value="OIW24847.1"/>
    <property type="molecule type" value="Genomic_DNA"/>
</dbReference>
<reference evidence="4 5" key="1">
    <citation type="submission" date="2016-10" db="EMBL/GenBank/DDBJ databases">
        <title>Draft genome sequence of Coniochaeta ligniaria NRRL30616, a lignocellulolytic fungus for bioabatement of inhibitors in plant biomass hydrolysates.</title>
        <authorList>
            <consortium name="DOE Joint Genome Institute"/>
            <person name="Jimenez D.J."/>
            <person name="Hector R.E."/>
            <person name="Riley R."/>
            <person name="Sun H."/>
            <person name="Grigoriev I.V."/>
            <person name="Van Elsas J.D."/>
            <person name="Nichols N.N."/>
        </authorList>
    </citation>
    <scope>NUCLEOTIDE SEQUENCE [LARGE SCALE GENOMIC DNA]</scope>
    <source>
        <strain evidence="4 5">NRRL 30616</strain>
    </source>
</reference>
<dbReference type="OrthoDB" id="288590at2759"/>
<accession>A0A1J7IAZ1</accession>
<dbReference type="AlphaFoldDB" id="A0A1J7IAZ1"/>
<protein>
    <submittedName>
        <fullName evidence="4">2og-Fe oxygenase family protein</fullName>
    </submittedName>
</protein>
<evidence type="ECO:0000256" key="1">
    <source>
        <dbReference type="ARBA" id="ARBA00008056"/>
    </source>
</evidence>
<keyword evidence="2" id="KW-0560">Oxidoreductase</keyword>
<dbReference type="PRINTS" id="PR00682">
    <property type="entry name" value="IPNSYNTHASE"/>
</dbReference>
<feature type="domain" description="Fe2OG dioxygenase" evidence="3">
    <location>
        <begin position="183"/>
        <end position="285"/>
    </location>
</feature>
<dbReference type="InterPro" id="IPR026992">
    <property type="entry name" value="DIOX_N"/>
</dbReference>
<dbReference type="Pfam" id="PF14226">
    <property type="entry name" value="DIOX_N"/>
    <property type="match status" value="1"/>
</dbReference>
<gene>
    <name evidence="4" type="ORF">CONLIGDRAFT_71503</name>
</gene>
<comment type="similarity">
    <text evidence="1 2">Belongs to the iron/ascorbate-dependent oxidoreductase family.</text>
</comment>
<dbReference type="PROSITE" id="PS51471">
    <property type="entry name" value="FE2OG_OXY"/>
    <property type="match status" value="1"/>
</dbReference>
<dbReference type="Pfam" id="PF03171">
    <property type="entry name" value="2OG-FeII_Oxy"/>
    <property type="match status" value="1"/>
</dbReference>
<organism evidence="4 5">
    <name type="scientific">Coniochaeta ligniaria NRRL 30616</name>
    <dbReference type="NCBI Taxonomy" id="1408157"/>
    <lineage>
        <taxon>Eukaryota</taxon>
        <taxon>Fungi</taxon>
        <taxon>Dikarya</taxon>
        <taxon>Ascomycota</taxon>
        <taxon>Pezizomycotina</taxon>
        <taxon>Sordariomycetes</taxon>
        <taxon>Sordariomycetidae</taxon>
        <taxon>Coniochaetales</taxon>
        <taxon>Coniochaetaceae</taxon>
        <taxon>Coniochaeta</taxon>
    </lineage>
</organism>
<keyword evidence="5" id="KW-1185">Reference proteome</keyword>
<dbReference type="InterPro" id="IPR050231">
    <property type="entry name" value="Iron_ascorbate_oxido_reductase"/>
</dbReference>
<name>A0A1J7IAZ1_9PEZI</name>
<sequence>MTVDKASPFVIPTIDISAYLKDPGSPEAKKIIEDVRNACMNTGFFSLVGHGISKELQERVFNASKAFFALPLEEKRKLKAPPLLNRGYEQIGSQALQEDTKPDMKEGYYIGMHISNDDIQAKLHPEMVGENIFPPQLPAEVMKEPTEQYYKEVFKVGCKVMEILAKGLPYGDDIFKEFLADNPICSLRLLHYPPQVESDEKQLGAGAHTDFGAVTLLLQDDAGGLEVLNNQTGDWIPVEPDADAYVVNVGDMLAMWTKNIYKSNTHRVINKSTKDRYSLPFFFDGAPDVKLAPFDDSEPVGGRVLTVEQHMLERFGTTYGRAKVEVAGA</sequence>
<dbReference type="GO" id="GO:0046872">
    <property type="term" value="F:metal ion binding"/>
    <property type="evidence" value="ECO:0007669"/>
    <property type="project" value="UniProtKB-KW"/>
</dbReference>
<dbReference type="SUPFAM" id="SSF51197">
    <property type="entry name" value="Clavaminate synthase-like"/>
    <property type="match status" value="1"/>
</dbReference>
<dbReference type="Proteomes" id="UP000182658">
    <property type="component" value="Unassembled WGS sequence"/>
</dbReference>
<keyword evidence="2" id="KW-0479">Metal-binding</keyword>
<keyword evidence="2" id="KW-0408">Iron</keyword>